<dbReference type="PANTHER" id="PTHR36193">
    <property type="entry name" value="PHISTB DOMAIN-CONTAINING RESA-LIKE PROTEIN 1"/>
    <property type="match status" value="1"/>
</dbReference>
<comment type="caution">
    <text evidence="3">The sequence shown here is derived from an EMBL/GenBank/DDBJ whole genome shotgun (WGS) entry which is preliminary data.</text>
</comment>
<reference evidence="3 4" key="1">
    <citation type="journal article" date="2016" name="Nat. Commun.">
        <title>Genomes of cryptic chimpanzee Plasmodium species reveal key evolutionary events leading to human malaria.</title>
        <authorList>
            <person name="Sundararaman S.A."/>
            <person name="Plenderleith L.J."/>
            <person name="Liu W."/>
            <person name="Loy D.E."/>
            <person name="Learn G.H."/>
            <person name="Li Y."/>
            <person name="Shaw K.S."/>
            <person name="Ayouba A."/>
            <person name="Peeters M."/>
            <person name="Speede S."/>
            <person name="Shaw G.M."/>
            <person name="Bushman F.D."/>
            <person name="Brisson D."/>
            <person name="Rayner J.C."/>
            <person name="Sharp P.M."/>
            <person name="Hahn B.H."/>
        </authorList>
    </citation>
    <scope>NUCLEOTIDE SEQUENCE [LARGE SCALE GENOMIC DNA]</scope>
    <source>
        <strain evidence="3 4">SY75</strain>
    </source>
</reference>
<dbReference type="RefSeq" id="XP_018640466.1">
    <property type="nucleotide sequence ID" value="XM_018786601.1"/>
</dbReference>
<feature type="compositionally biased region" description="Basic and acidic residues" evidence="1">
    <location>
        <begin position="269"/>
        <end position="298"/>
    </location>
</feature>
<organism evidence="3 4">
    <name type="scientific">Plasmodium gaboni</name>
    <dbReference type="NCBI Taxonomy" id="647221"/>
    <lineage>
        <taxon>Eukaryota</taxon>
        <taxon>Sar</taxon>
        <taxon>Alveolata</taxon>
        <taxon>Apicomplexa</taxon>
        <taxon>Aconoidasida</taxon>
        <taxon>Haemosporida</taxon>
        <taxon>Plasmodiidae</taxon>
        <taxon>Plasmodium</taxon>
        <taxon>Plasmodium (Laverania)</taxon>
    </lineage>
</organism>
<dbReference type="GeneID" id="29777192"/>
<feature type="region of interest" description="Disordered" evidence="1">
    <location>
        <begin position="269"/>
        <end position="311"/>
    </location>
</feature>
<feature type="domain" description="Plasmodium RESA N-terminal" evidence="2">
    <location>
        <begin position="128"/>
        <end position="250"/>
    </location>
</feature>
<protein>
    <submittedName>
        <fullName evidence="3">Exported protein (PHISTb)</fullName>
    </submittedName>
</protein>
<name>A0A151LG28_9APIC</name>
<proteinExistence type="predicted"/>
<evidence type="ECO:0000256" key="1">
    <source>
        <dbReference type="SAM" id="MobiDB-lite"/>
    </source>
</evidence>
<dbReference type="VEuPathDB" id="PlasmoDB:PGSY75_1201000"/>
<dbReference type="Gene3D" id="6.10.280.180">
    <property type="entry name" value="Plasmodium RESA, N-terminal helical domain"/>
    <property type="match status" value="2"/>
</dbReference>
<dbReference type="Proteomes" id="UP000076004">
    <property type="component" value="Unassembled WGS sequence"/>
</dbReference>
<dbReference type="InterPro" id="IPR019111">
    <property type="entry name" value="PRESA_N"/>
</dbReference>
<accession>A0A151LG28</accession>
<dbReference type="InterPro" id="IPR044885">
    <property type="entry name" value="PRESA_N_sf"/>
</dbReference>
<evidence type="ECO:0000313" key="3">
    <source>
        <dbReference type="EMBL" id="KYN97827.1"/>
    </source>
</evidence>
<feature type="compositionally biased region" description="Acidic residues" evidence="1">
    <location>
        <begin position="352"/>
        <end position="378"/>
    </location>
</feature>
<feature type="compositionally biased region" description="Basic and acidic residues" evidence="1">
    <location>
        <begin position="334"/>
        <end position="351"/>
    </location>
</feature>
<dbReference type="AlphaFoldDB" id="A0A151LG28"/>
<dbReference type="Pfam" id="PF09687">
    <property type="entry name" value="PRESAN"/>
    <property type="match status" value="2"/>
</dbReference>
<evidence type="ECO:0000259" key="2">
    <source>
        <dbReference type="Pfam" id="PF09687"/>
    </source>
</evidence>
<sequence length="522" mass="61055">MYSSLRSFLSRKSILSVIGILVAFLNNGSVENGVFSEHGLNSRFSRILSSAKLGSEYDVLDLSMPSVVSVFSLGKEEMMSLLKEVYGQTKKANLSDEEKIIKDIKKYRISCNYSAIPYTDEFGVVVYNKTDKELDADLEGLNELSETFRDDAYNHWVRVMKNEENKYFETFDDLSTYYDKLKEENLILDNYKDQKLNECITAVQTKAQKLLPGLTKIFEDWAKDQTLYKNEFETLICSVRIAWRALTNYTLYECKKIFVRNLDEVEKAEEEKKSKKKEEKKNEKEEKTSEQKKEESNTKKNLRKKPQNVGDNFDEFLDMKEADEIVQDVLQEFVEGKSSEDEDKEKYGEKLDDYDDDDEDDYDDDEDDDDDEDADDDERGVFKIKKDETATIKKDIEELEEFVSVEDITNIALKITTNEKNKVSMLKKELSDFHRKQCEKHKVKVEGSRGVLKSCYNMITNEFEKVQGSLNKSFLSILMANVLSKKDAEKYFDKCFNTHEDFRKKMKETCEQKIIKYFNYED</sequence>
<dbReference type="EMBL" id="LVLB01000013">
    <property type="protein sequence ID" value="KYN97827.1"/>
    <property type="molecule type" value="Genomic_DNA"/>
</dbReference>
<dbReference type="PANTHER" id="PTHR36193:SF23">
    <property type="entry name" value="PHISTB DOMAIN-CONTAINING RESA-LIKE PROTEIN 1"/>
    <property type="match status" value="1"/>
</dbReference>
<evidence type="ECO:0000313" key="4">
    <source>
        <dbReference type="Proteomes" id="UP000076004"/>
    </source>
</evidence>
<gene>
    <name evidence="3" type="ORF">PGSY75_1201000</name>
</gene>
<dbReference type="KEGG" id="pgab:PGSY75_1201000"/>
<feature type="region of interest" description="Disordered" evidence="1">
    <location>
        <begin position="333"/>
        <end position="379"/>
    </location>
</feature>
<dbReference type="VEuPathDB" id="PlasmoDB:PGABG01_1200100"/>
<feature type="domain" description="Plasmodium RESA N-terminal" evidence="2">
    <location>
        <begin position="391"/>
        <end position="510"/>
    </location>
</feature>